<reference evidence="1 2" key="1">
    <citation type="journal article" date="2018" name="Mol. Biol. Evol.">
        <title>Broad Genomic Sampling Reveals a Smut Pathogenic Ancestry of the Fungal Clade Ustilaginomycotina.</title>
        <authorList>
            <person name="Kijpornyongpan T."/>
            <person name="Mondo S.J."/>
            <person name="Barry K."/>
            <person name="Sandor L."/>
            <person name="Lee J."/>
            <person name="Lipzen A."/>
            <person name="Pangilinan J."/>
            <person name="LaButti K."/>
            <person name="Hainaut M."/>
            <person name="Henrissat B."/>
            <person name="Grigoriev I.V."/>
            <person name="Spatafora J.W."/>
            <person name="Aime M.C."/>
        </authorList>
    </citation>
    <scope>NUCLEOTIDE SEQUENCE [LARGE SCALE GENOMIC DNA]</scope>
    <source>
        <strain evidence="1 2">SA 807</strain>
    </source>
</reference>
<sequence length="631" mass="69989">MLFASSSRFLSSNPLPASGRTHPGRSAKTRSVHSLPTTRNLVVSSRSGGVGVPPHPILAASASRFSTQSNPLPAKNKSGGKPNKESNASKYPSLPQGWQAVIGVECHAQIKDAHKLFSGASPPHALSPPNTLVTPFDASHPGTLPRLNRSALRKAVKASLALGCHVREKSTFDRKHYFYADLPAGYQITQKYAPLAHSGKLHLSFEEGNLPRPEDEVTVEILQLQLEQDTAKSTHFETGTESATDVHSIGKRVTSKTYVDLNRAGTGLMEIVSGAQMRTPEQAGAYVRKLQELLRCVGASDGNMQEGSLRCDVNVSVNRVGEGFGTRCEVKNLNSVRFMMNAIAYESHRQVKLLEEGGKVEQETRGYDEARQATFKMRGKEDSPDYRYMPDPNLAPIRITKDELERIRETLPELPDAKRSRLKEQYGLTTRDVNVLMRVGQEDEGSGRVVVVGKEGGNDAVEYFEKVVRGKVKDAQTCMNWIINELMKGLNAENLAFSEDHFPPDRMAQLVSLVEEGTVTGTTAKRFLAEQIKARSEMIRNGDLEEEIKISVLETLRQRNLLALRTYEELEPLCRNVMSQLEQEVRLYRSGKVKLFGKIFGEAVKISNARADVQVLDRILRELLDGERDSK</sequence>
<dbReference type="Proteomes" id="UP000245626">
    <property type="component" value="Unassembled WGS sequence"/>
</dbReference>
<organism evidence="1 2">
    <name type="scientific">Violaceomyces palustris</name>
    <dbReference type="NCBI Taxonomy" id="1673888"/>
    <lineage>
        <taxon>Eukaryota</taxon>
        <taxon>Fungi</taxon>
        <taxon>Dikarya</taxon>
        <taxon>Basidiomycota</taxon>
        <taxon>Ustilaginomycotina</taxon>
        <taxon>Ustilaginomycetes</taxon>
        <taxon>Violaceomycetales</taxon>
        <taxon>Violaceomycetaceae</taxon>
        <taxon>Violaceomyces</taxon>
    </lineage>
</organism>
<keyword evidence="2" id="KW-1185">Reference proteome</keyword>
<proteinExistence type="predicted"/>
<name>A0ACD0NNP1_9BASI</name>
<evidence type="ECO:0000313" key="2">
    <source>
        <dbReference type="Proteomes" id="UP000245626"/>
    </source>
</evidence>
<protein>
    <submittedName>
        <fullName evidence="1">Glutamyl-tRNA amidotransferase subunit B, mitochondrial</fullName>
    </submittedName>
</protein>
<gene>
    <name evidence="1" type="ORF">IE53DRAFT_321276</name>
</gene>
<evidence type="ECO:0000313" key="1">
    <source>
        <dbReference type="EMBL" id="PWN47399.1"/>
    </source>
</evidence>
<dbReference type="EMBL" id="KZ820443">
    <property type="protein sequence ID" value="PWN47399.1"/>
    <property type="molecule type" value="Genomic_DNA"/>
</dbReference>
<accession>A0ACD0NNP1</accession>